<dbReference type="EMBL" id="JELX01001914">
    <property type="protein sequence ID" value="KYF57173.1"/>
    <property type="molecule type" value="Genomic_DNA"/>
</dbReference>
<name>A0A150PNE1_SORCE</name>
<feature type="region of interest" description="Disordered" evidence="1">
    <location>
        <begin position="1"/>
        <end position="67"/>
    </location>
</feature>
<organism evidence="2 3">
    <name type="scientific">Sorangium cellulosum</name>
    <name type="common">Polyangium cellulosum</name>
    <dbReference type="NCBI Taxonomy" id="56"/>
    <lineage>
        <taxon>Bacteria</taxon>
        <taxon>Pseudomonadati</taxon>
        <taxon>Myxococcota</taxon>
        <taxon>Polyangia</taxon>
        <taxon>Polyangiales</taxon>
        <taxon>Polyangiaceae</taxon>
        <taxon>Sorangium</taxon>
    </lineage>
</organism>
<comment type="caution">
    <text evidence="2">The sequence shown here is derived from an EMBL/GenBank/DDBJ whole genome shotgun (WGS) entry which is preliminary data.</text>
</comment>
<gene>
    <name evidence="2" type="ORF">BE04_44120</name>
</gene>
<evidence type="ECO:0000313" key="3">
    <source>
        <dbReference type="Proteomes" id="UP000075604"/>
    </source>
</evidence>
<dbReference type="Proteomes" id="UP000075604">
    <property type="component" value="Unassembled WGS sequence"/>
</dbReference>
<feature type="compositionally biased region" description="Basic residues" evidence="1">
    <location>
        <begin position="19"/>
        <end position="30"/>
    </location>
</feature>
<accession>A0A150PNE1</accession>
<sequence length="67" mass="7603">MLAPASLKYLLRTRQAERTRKKSQSFRRKPPPVQKNGAGDWHPQKITATAQTRHPKAQARAANTPTR</sequence>
<evidence type="ECO:0000256" key="1">
    <source>
        <dbReference type="SAM" id="MobiDB-lite"/>
    </source>
</evidence>
<proteinExistence type="predicted"/>
<evidence type="ECO:0000313" key="2">
    <source>
        <dbReference type="EMBL" id="KYF57173.1"/>
    </source>
</evidence>
<dbReference type="AlphaFoldDB" id="A0A150PNE1"/>
<reference evidence="2 3" key="1">
    <citation type="submission" date="2014-02" db="EMBL/GenBank/DDBJ databases">
        <title>The small core and large imbalanced accessory genome model reveals a collaborative survival strategy of Sorangium cellulosum strains in nature.</title>
        <authorList>
            <person name="Han K."/>
            <person name="Peng R."/>
            <person name="Blom J."/>
            <person name="Li Y.-Z."/>
        </authorList>
    </citation>
    <scope>NUCLEOTIDE SEQUENCE [LARGE SCALE GENOMIC DNA]</scope>
    <source>
        <strain evidence="2 3">So0157-18</strain>
    </source>
</reference>
<protein>
    <submittedName>
        <fullName evidence="2">Uncharacterized protein</fullName>
    </submittedName>
</protein>